<dbReference type="Proteomes" id="UP001497535">
    <property type="component" value="Unassembled WGS sequence"/>
</dbReference>
<evidence type="ECO:0000313" key="1">
    <source>
        <dbReference type="EMBL" id="CAK5122513.1"/>
    </source>
</evidence>
<evidence type="ECO:0000313" key="2">
    <source>
        <dbReference type="Proteomes" id="UP001497535"/>
    </source>
</evidence>
<dbReference type="EMBL" id="CAVMJV010000187">
    <property type="protein sequence ID" value="CAK5122513.1"/>
    <property type="molecule type" value="Genomic_DNA"/>
</dbReference>
<gene>
    <name evidence="1" type="ORF">MENTE1834_LOCUS47275</name>
</gene>
<comment type="caution">
    <text evidence="1">The sequence shown here is derived from an EMBL/GenBank/DDBJ whole genome shotgun (WGS) entry which is preliminary data.</text>
</comment>
<keyword evidence="2" id="KW-1185">Reference proteome</keyword>
<sequence length="95" mass="10988">MGDKFTNFLKLPEVEQTLLSQQKEMLGTSDDDEYKDFICDNDSNCSGVKETDIQEKLDIDNKEMLNDSFCSHDEDFRAEASPPHTNKVRQFIFIC</sequence>
<name>A0ACB1B656_MELEN</name>
<reference evidence="1" key="1">
    <citation type="submission" date="2023-11" db="EMBL/GenBank/DDBJ databases">
        <authorList>
            <person name="Poullet M."/>
        </authorList>
    </citation>
    <scope>NUCLEOTIDE SEQUENCE</scope>
    <source>
        <strain evidence="1">E1834</strain>
    </source>
</reference>
<accession>A0ACB1B656</accession>
<proteinExistence type="predicted"/>
<protein>
    <submittedName>
        <fullName evidence="1">Uncharacterized protein</fullName>
    </submittedName>
</protein>
<organism evidence="1 2">
    <name type="scientific">Meloidogyne enterolobii</name>
    <name type="common">Root-knot nematode worm</name>
    <name type="synonym">Meloidogyne mayaguensis</name>
    <dbReference type="NCBI Taxonomy" id="390850"/>
    <lineage>
        <taxon>Eukaryota</taxon>
        <taxon>Metazoa</taxon>
        <taxon>Ecdysozoa</taxon>
        <taxon>Nematoda</taxon>
        <taxon>Chromadorea</taxon>
        <taxon>Rhabditida</taxon>
        <taxon>Tylenchina</taxon>
        <taxon>Tylenchomorpha</taxon>
        <taxon>Tylenchoidea</taxon>
        <taxon>Meloidogynidae</taxon>
        <taxon>Meloidogyninae</taxon>
        <taxon>Meloidogyne</taxon>
    </lineage>
</organism>